<gene>
    <name evidence="2" type="ORF">GWO12_03730</name>
</gene>
<dbReference type="Gene3D" id="3.90.960.10">
    <property type="entry name" value="YbaK/aminoacyl-tRNA synthetase-associated domain"/>
    <property type="match status" value="1"/>
</dbReference>
<sequence length="157" mass="17367">MSLAPEVEDFLKKEGIDYEVIKHPTAYTAAEEAAVTHISGYEWAKTVIFFTEEDEPIMAVLPASYHVKTELLEDLVGSGELRLAEESEFAGLFPSCEPGAMPPLGNLYGQRVFVDQRLAEDEEIVFNAGNHREAVRIAYSDFERAVEPVVGDFGEGP</sequence>
<dbReference type="Pfam" id="PF04073">
    <property type="entry name" value="tRNA_edit"/>
    <property type="match status" value="1"/>
</dbReference>
<evidence type="ECO:0000259" key="1">
    <source>
        <dbReference type="Pfam" id="PF04073"/>
    </source>
</evidence>
<proteinExistence type="predicted"/>
<evidence type="ECO:0000313" key="2">
    <source>
        <dbReference type="EMBL" id="NIR74211.1"/>
    </source>
</evidence>
<comment type="caution">
    <text evidence="2">The sequence shown here is derived from an EMBL/GenBank/DDBJ whole genome shotgun (WGS) entry which is preliminary data.</text>
</comment>
<dbReference type="GO" id="GO:0002161">
    <property type="term" value="F:aminoacyl-tRNA deacylase activity"/>
    <property type="evidence" value="ECO:0007669"/>
    <property type="project" value="InterPro"/>
</dbReference>
<protein>
    <submittedName>
        <fullName evidence="2">YbaK/EbsC family protein</fullName>
    </submittedName>
</protein>
<accession>A0AAE4Z8N8</accession>
<dbReference type="CDD" id="cd04332">
    <property type="entry name" value="YbaK_like"/>
    <property type="match status" value="1"/>
</dbReference>
<dbReference type="Proteomes" id="UP000702544">
    <property type="component" value="Unassembled WGS sequence"/>
</dbReference>
<dbReference type="InterPro" id="IPR007214">
    <property type="entry name" value="YbaK/aa-tRNA-synth-assoc-dom"/>
</dbReference>
<dbReference type="InterPro" id="IPR036754">
    <property type="entry name" value="YbaK/aa-tRNA-synt-asso_dom_sf"/>
</dbReference>
<name>A0AAE4Z8N8_9BACT</name>
<feature type="domain" description="YbaK/aminoacyl-tRNA synthetase-associated" evidence="1">
    <location>
        <begin position="23"/>
        <end position="144"/>
    </location>
</feature>
<evidence type="ECO:0000313" key="3">
    <source>
        <dbReference type="Proteomes" id="UP000702544"/>
    </source>
</evidence>
<dbReference type="EMBL" id="JAACAK010000028">
    <property type="protein sequence ID" value="NIR74211.1"/>
    <property type="molecule type" value="Genomic_DNA"/>
</dbReference>
<dbReference type="AlphaFoldDB" id="A0AAE4Z8N8"/>
<organism evidence="2 3">
    <name type="scientific">Candidatus Kutchimonas denitrificans</name>
    <dbReference type="NCBI Taxonomy" id="3056748"/>
    <lineage>
        <taxon>Bacteria</taxon>
        <taxon>Pseudomonadati</taxon>
        <taxon>Gemmatimonadota</taxon>
        <taxon>Gemmatimonadia</taxon>
        <taxon>Candidatus Palauibacterales</taxon>
        <taxon>Candidatus Palauibacteraceae</taxon>
        <taxon>Candidatus Kutchimonas</taxon>
    </lineage>
</organism>
<reference evidence="2 3" key="1">
    <citation type="submission" date="2020-01" db="EMBL/GenBank/DDBJ databases">
        <title>Genomes assembled from Gulf of Kutch pelagic sediment metagenomes.</title>
        <authorList>
            <person name="Chandrashekar M."/>
            <person name="Mahajan M.S."/>
            <person name="Dave K.J."/>
            <person name="Vatsa P."/>
            <person name="Nathani N.M."/>
        </authorList>
    </citation>
    <scope>NUCLEOTIDE SEQUENCE [LARGE SCALE GENOMIC DNA]</scope>
    <source>
        <strain evidence="2">KS3-K002</strain>
    </source>
</reference>
<dbReference type="SUPFAM" id="SSF55826">
    <property type="entry name" value="YbaK/ProRS associated domain"/>
    <property type="match status" value="1"/>
</dbReference>